<dbReference type="EMBL" id="PSQE01000003">
    <property type="protein sequence ID" value="RHN67886.1"/>
    <property type="molecule type" value="Genomic_DNA"/>
</dbReference>
<dbReference type="Proteomes" id="UP000265566">
    <property type="component" value="Chromosome 3"/>
</dbReference>
<sequence length="89" mass="10075">MAKVVVVFSICSFQWEHCAYALVEVFGYFGHLCRFGYKAFCECNFEEQFSCCMMLPGFLVGFYCSLGGVVCEQRNVMVDVVFVATCDDV</sequence>
<accession>A0A396IQ74</accession>
<protein>
    <submittedName>
        <fullName evidence="1">Uncharacterized protein</fullName>
    </submittedName>
</protein>
<dbReference type="AlphaFoldDB" id="A0A396IQ74"/>
<gene>
    <name evidence="1" type="ORF">MtrunA17_Chr3g0107601</name>
</gene>
<evidence type="ECO:0000313" key="1">
    <source>
        <dbReference type="EMBL" id="RHN67886.1"/>
    </source>
</evidence>
<dbReference type="Gramene" id="rna16131">
    <property type="protein sequence ID" value="RHN67886.1"/>
    <property type="gene ID" value="gene16131"/>
</dbReference>
<evidence type="ECO:0000313" key="2">
    <source>
        <dbReference type="Proteomes" id="UP000265566"/>
    </source>
</evidence>
<name>A0A396IQ74_MEDTR</name>
<reference evidence="2" key="1">
    <citation type="journal article" date="2018" name="Nat. Plants">
        <title>Whole-genome landscape of Medicago truncatula symbiotic genes.</title>
        <authorList>
            <person name="Pecrix Y."/>
            <person name="Staton S.E."/>
            <person name="Sallet E."/>
            <person name="Lelandais-Briere C."/>
            <person name="Moreau S."/>
            <person name="Carrere S."/>
            <person name="Blein T."/>
            <person name="Jardinaud M.F."/>
            <person name="Latrasse D."/>
            <person name="Zouine M."/>
            <person name="Zahm M."/>
            <person name="Kreplak J."/>
            <person name="Mayjonade B."/>
            <person name="Satge C."/>
            <person name="Perez M."/>
            <person name="Cauet S."/>
            <person name="Marande W."/>
            <person name="Chantry-Darmon C."/>
            <person name="Lopez-Roques C."/>
            <person name="Bouchez O."/>
            <person name="Berard A."/>
            <person name="Debelle F."/>
            <person name="Munos S."/>
            <person name="Bendahmane A."/>
            <person name="Berges H."/>
            <person name="Niebel A."/>
            <person name="Buitink J."/>
            <person name="Frugier F."/>
            <person name="Benhamed M."/>
            <person name="Crespi M."/>
            <person name="Gouzy J."/>
            <person name="Gamas P."/>
        </authorList>
    </citation>
    <scope>NUCLEOTIDE SEQUENCE [LARGE SCALE GENOMIC DNA]</scope>
    <source>
        <strain evidence="2">cv. Jemalong A17</strain>
    </source>
</reference>
<proteinExistence type="predicted"/>
<comment type="caution">
    <text evidence="1">The sequence shown here is derived from an EMBL/GenBank/DDBJ whole genome shotgun (WGS) entry which is preliminary data.</text>
</comment>
<organism evidence="1 2">
    <name type="scientific">Medicago truncatula</name>
    <name type="common">Barrel medic</name>
    <name type="synonym">Medicago tribuloides</name>
    <dbReference type="NCBI Taxonomy" id="3880"/>
    <lineage>
        <taxon>Eukaryota</taxon>
        <taxon>Viridiplantae</taxon>
        <taxon>Streptophyta</taxon>
        <taxon>Embryophyta</taxon>
        <taxon>Tracheophyta</taxon>
        <taxon>Spermatophyta</taxon>
        <taxon>Magnoliopsida</taxon>
        <taxon>eudicotyledons</taxon>
        <taxon>Gunneridae</taxon>
        <taxon>Pentapetalae</taxon>
        <taxon>rosids</taxon>
        <taxon>fabids</taxon>
        <taxon>Fabales</taxon>
        <taxon>Fabaceae</taxon>
        <taxon>Papilionoideae</taxon>
        <taxon>50 kb inversion clade</taxon>
        <taxon>NPAAA clade</taxon>
        <taxon>Hologalegina</taxon>
        <taxon>IRL clade</taxon>
        <taxon>Trifolieae</taxon>
        <taxon>Medicago</taxon>
    </lineage>
</organism>